<proteinExistence type="predicted"/>
<dbReference type="Proteomes" id="UP001059546">
    <property type="component" value="Chromosome II"/>
</dbReference>
<evidence type="ECO:0000313" key="1">
    <source>
        <dbReference type="EMBL" id="UTX42617.1"/>
    </source>
</evidence>
<organism evidence="1 3">
    <name type="scientific">Encephalitozoon hellem</name>
    <name type="common">Microsporidian parasite</name>
    <dbReference type="NCBI Taxonomy" id="27973"/>
    <lineage>
        <taxon>Eukaryota</taxon>
        <taxon>Fungi</taxon>
        <taxon>Fungi incertae sedis</taxon>
        <taxon>Microsporidia</taxon>
        <taxon>Unikaryonidae</taxon>
        <taxon>Encephalitozoon</taxon>
    </lineage>
</organism>
<dbReference type="OrthoDB" id="2188950at2759"/>
<reference evidence="1" key="1">
    <citation type="submission" date="2021-05" db="EMBL/GenBank/DDBJ databases">
        <title>Encephalitozoon hellem ATCC 50604 Complete Genome.</title>
        <authorList>
            <person name="Mascarenhas dos Santos A.C."/>
            <person name="Julian A.T."/>
            <person name="Pombert J.-F."/>
        </authorList>
    </citation>
    <scope>NUCLEOTIDE SEQUENCE</scope>
    <source>
        <strain evidence="1">ATCC 50604</strain>
    </source>
</reference>
<keyword evidence="4" id="KW-1185">Reference proteome</keyword>
<evidence type="ECO:0000313" key="4">
    <source>
        <dbReference type="Proteomes" id="UP001217963"/>
    </source>
</evidence>
<sequence length="109" mass="12971">MKKDYIKDLSAKYLICDHERIRKEYNKYKAGNIDTLEYIDDNMLMVYEHAFFYNFTKIKFSKKDLPKEVSPKIFKTALEEIRKKYVPGKSPECKGLVCNLYSITNHFSP</sequence>
<evidence type="ECO:0000313" key="3">
    <source>
        <dbReference type="Proteomes" id="UP001059546"/>
    </source>
</evidence>
<evidence type="ECO:0000313" key="2">
    <source>
        <dbReference type="EMBL" id="WEL38073.1"/>
    </source>
</evidence>
<accession>A0A9Q9C8X6</accession>
<gene>
    <name evidence="1" type="ORF">GPU96_02g03300</name>
    <name evidence="2" type="ORF">PFJ87_02g01120</name>
</gene>
<dbReference type="EMBL" id="CP119063">
    <property type="protein sequence ID" value="WEL38073.1"/>
    <property type="molecule type" value="Genomic_DNA"/>
</dbReference>
<dbReference type="Proteomes" id="UP001217963">
    <property type="component" value="Chromosome II"/>
</dbReference>
<name>A0A9Q9C8X6_ENCHE</name>
<protein>
    <submittedName>
        <fullName evidence="1">Transcription antitermination protein NusB</fullName>
    </submittedName>
</protein>
<dbReference type="EMBL" id="CP075148">
    <property type="protein sequence ID" value="UTX42617.1"/>
    <property type="molecule type" value="Genomic_DNA"/>
</dbReference>
<dbReference type="AlphaFoldDB" id="A0A9Q9C8X6"/>
<reference evidence="2 4" key="2">
    <citation type="submission" date="2023-02" db="EMBL/GenBank/DDBJ databases">
        <title>Encephalitozoon hellem ATCC 50451 complete genome.</title>
        <authorList>
            <person name="Mascarenhas dos Santos A.C."/>
            <person name="Julian A.T."/>
            <person name="Pombert J.-F."/>
        </authorList>
    </citation>
    <scope>NUCLEOTIDE SEQUENCE [LARGE SCALE GENOMIC DNA]</scope>
    <source>
        <strain evidence="2 4">ATCC 50451</strain>
    </source>
</reference>